<keyword evidence="2" id="KW-0812">Transmembrane</keyword>
<evidence type="ECO:0000256" key="1">
    <source>
        <dbReference type="SAM" id="MobiDB-lite"/>
    </source>
</evidence>
<keyword evidence="2" id="KW-0472">Membrane</keyword>
<proteinExistence type="predicted"/>
<gene>
    <name evidence="3" type="ORF">BRCON_1667</name>
</gene>
<sequence>MLNQVCPNKLWRFLQRGGLGLLLGACLGPTSVWSQNELQGLPAAPAAPVATSPAPDVETVARRERLEQALDKIREAFARGDYRAVLTAVEVAELIEPGNPSVRLYREWAREKLAQAQIGTEADVLNREAGTTPSVAPVSPIMRSVTPVPSPVAPLTPTPVGSSEGVRAGDRSFVAQTNLLNSPWLLGGAGVILLAVIGGVVVLLRKRLARESEVEPSESVEESQGTLEPEPTRELAPEVEAPSLGQPGKSEPAAWGLGTGLSLGTPSPLGGTSLSFPQPEGLFSTGVTPEAQAQSQPKPTMPQGPEVPEVPEDEEFSMPLGGGPQPEEKPQPAGVPSVVSFEDLGISLPTEEPEAPLPTSEAKAGTAASSGYQTSFEDSRIVIRPVSESGASAPSPQESDKGSIELPLESDETEYAPQVPPRPLAEGPVIQLEDILGEKPAGLSADVQAKEAEAETFSELPTIELPSAAPQSAPAEELPEPERPSASSEQGISFSAIADGELDELSVMPAKPAEKPTEETYHAQEPKPAPLTPTTGQQVAPSVPPTSIELDEALGETKAIPTPVADEYLEETRTLPSVGGAAAEPTSPQPAEPSSYVVVSSGGAKDAQADDYTEKIFREQFERGLRAMEESNYKQAVHFLSIAAAINPEHEEARAKLREAREAKRRQEEAGGKH</sequence>
<feature type="compositionally biased region" description="Low complexity" evidence="1">
    <location>
        <begin position="464"/>
        <end position="476"/>
    </location>
</feature>
<name>A0A2Z4Y5K1_SUMC1</name>
<evidence type="ECO:0000313" key="4">
    <source>
        <dbReference type="Proteomes" id="UP000262583"/>
    </source>
</evidence>
<evidence type="ECO:0000313" key="3">
    <source>
        <dbReference type="EMBL" id="AXA36444.1"/>
    </source>
</evidence>
<dbReference type="KEGG" id="schv:BRCON_1667"/>
<keyword evidence="2" id="KW-1133">Transmembrane helix</keyword>
<feature type="region of interest" description="Disordered" evidence="1">
    <location>
        <begin position="211"/>
        <end position="427"/>
    </location>
</feature>
<accession>A0A2Z4Y5K1</accession>
<feature type="region of interest" description="Disordered" evidence="1">
    <location>
        <begin position="573"/>
        <end position="611"/>
    </location>
</feature>
<feature type="region of interest" description="Disordered" evidence="1">
    <location>
        <begin position="442"/>
        <end position="549"/>
    </location>
</feature>
<feature type="compositionally biased region" description="Polar residues" evidence="1">
    <location>
        <begin position="367"/>
        <end position="376"/>
    </location>
</feature>
<dbReference type="AlphaFoldDB" id="A0A2Z4Y5K1"/>
<feature type="compositionally biased region" description="Low complexity" evidence="1">
    <location>
        <begin position="260"/>
        <end position="275"/>
    </location>
</feature>
<reference evidence="3 4" key="1">
    <citation type="submission" date="2018-05" db="EMBL/GenBank/DDBJ databases">
        <title>A metagenomic window into the 2 km-deep terrestrial subsurface aquifer revealed taxonomically and functionally diverse microbial community comprising novel uncultured bacterial lineages.</title>
        <authorList>
            <person name="Kadnikov V.V."/>
            <person name="Mardanov A.V."/>
            <person name="Beletsky A.V."/>
            <person name="Banks D."/>
            <person name="Pimenov N.V."/>
            <person name="Frank Y.A."/>
            <person name="Karnachuk O.V."/>
            <person name="Ravin N.V."/>
        </authorList>
    </citation>
    <scope>NUCLEOTIDE SEQUENCE [LARGE SCALE GENOMIC DNA]</scope>
    <source>
        <strain evidence="3">BY</strain>
    </source>
</reference>
<feature type="transmembrane region" description="Helical" evidence="2">
    <location>
        <begin position="184"/>
        <end position="204"/>
    </location>
</feature>
<evidence type="ECO:0000256" key="2">
    <source>
        <dbReference type="SAM" id="Phobius"/>
    </source>
</evidence>
<organism evidence="3 4">
    <name type="scientific">Sumerlaea chitinivorans</name>
    <dbReference type="NCBI Taxonomy" id="2250252"/>
    <lineage>
        <taxon>Bacteria</taxon>
        <taxon>Candidatus Sumerlaeota</taxon>
        <taxon>Candidatus Sumerlaeia</taxon>
        <taxon>Candidatus Sumerlaeales</taxon>
        <taxon>Candidatus Sumerlaeaceae</taxon>
        <taxon>Candidatus Sumerlaea</taxon>
    </lineage>
</organism>
<feature type="region of interest" description="Disordered" evidence="1">
    <location>
        <begin position="653"/>
        <end position="674"/>
    </location>
</feature>
<dbReference type="Proteomes" id="UP000262583">
    <property type="component" value="Chromosome"/>
</dbReference>
<dbReference type="EMBL" id="CP030759">
    <property type="protein sequence ID" value="AXA36444.1"/>
    <property type="molecule type" value="Genomic_DNA"/>
</dbReference>
<feature type="compositionally biased region" description="Basic and acidic residues" evidence="1">
    <location>
        <begin position="512"/>
        <end position="525"/>
    </location>
</feature>
<feature type="compositionally biased region" description="Polar residues" evidence="1">
    <location>
        <begin position="285"/>
        <end position="298"/>
    </location>
</feature>
<protein>
    <submittedName>
        <fullName evidence="3">Cell surface glycoprotein 1</fullName>
    </submittedName>
</protein>